<dbReference type="PANTHER" id="PTHR11177">
    <property type="entry name" value="CHITINASE"/>
    <property type="match status" value="1"/>
</dbReference>
<sequence length="953" mass="106110">MAHFNVTETHHVKTIAVATPTGNADTLRITVRQHPRENAGNCAAKALCGKDSLGGLMRCGLNLCCSHYGWCGTEEVHYGNADPKGRTASCQEGYGGCQQHQAPVCAEDSGTTNGRAVAYYQSWNVRKRTCQKVYPSQINTNGLTHLYYAFASIDPATWQIVTADPADDELIREFTKLKSSTLSTWIAVGGFEFSDPGLTRTTWSEMVANPGHRAAFIWSCIAFMEKYGFQGIDLDWEYPAADQRGGNLDDTSNLVTLIKEMRGAFGSKYGMSSVLAPDYWYLRGTDVKAMEPYMDFFGFMGYDLHGSWDTDVHTLGAIVRPQSDIREIEKILMPLWYAGIDPAKINFGLPYYGRGEIRQLIKTKNLHPTLNREAMVKQISWDDQWIGYDDDETILMKKRFANSKCLVGTMIWAIDYDSESDLGGPNFGVTPQKGSGVAVEIISNKCDIQHKWNCHHCADGELDDGTVYDMEKWELADGEALWNHTKSWYTDYAATMDFRNLDSFTRKVGYYVAKKQGMNCGLANGADRCSWGACESIVGSPAARYLLNQFANMRSFYSNWAQALGDVKGDLALKITSLQADFAPPEKKDVSLKIILDILNVGVAFSSAFAWNRVLRDIPYYQKTKDNPNKANDQGWHKDTANAAVTGGIAIAKDMIMEESMMKTRAKLESLADTMTDKLKENVEKQYELLISGRSEGIEALDKQFRHGFWTDNHLKNVTLHETQQMFSKILVGQLLVPTWGLSSKVWPVIIMEDKENSLENPMASDSQPKKRGLEQYGNVTVSNTGTITAGDAAVLIVSSVIKDGDAAAIRVHHDRKTLWLLDGHVCPDTNVLSGSRTPQQFCGNSPLWKLPGADKLDGNEYHGITIEDIIISSYEGFKANGNKNGYGPELQSLVETYQDNLLRAPGFFHGIPICDYKTFKTNWWRADGAMTGKTNKVCPEYPCCPGPKTKPI</sequence>
<dbReference type="SMART" id="SM00636">
    <property type="entry name" value="Glyco_18"/>
    <property type="match status" value="1"/>
</dbReference>
<dbReference type="Gene3D" id="3.20.20.80">
    <property type="entry name" value="Glycosidases"/>
    <property type="match status" value="2"/>
</dbReference>
<dbReference type="CDD" id="cd00035">
    <property type="entry name" value="ChtBD1"/>
    <property type="match status" value="1"/>
</dbReference>
<dbReference type="OrthoDB" id="73875at2759"/>
<accession>A0A9P4NQ83</accession>
<dbReference type="PROSITE" id="PS50941">
    <property type="entry name" value="CHIT_BIND_I_2"/>
    <property type="match status" value="1"/>
</dbReference>
<feature type="domain" description="Chitin-binding type-1" evidence="5">
    <location>
        <begin position="45"/>
        <end position="99"/>
    </location>
</feature>
<organism evidence="7 8">
    <name type="scientific">Tothia fuscella</name>
    <dbReference type="NCBI Taxonomy" id="1048955"/>
    <lineage>
        <taxon>Eukaryota</taxon>
        <taxon>Fungi</taxon>
        <taxon>Dikarya</taxon>
        <taxon>Ascomycota</taxon>
        <taxon>Pezizomycotina</taxon>
        <taxon>Dothideomycetes</taxon>
        <taxon>Pleosporomycetidae</taxon>
        <taxon>Venturiales</taxon>
        <taxon>Cylindrosympodiaceae</taxon>
        <taxon>Tothia</taxon>
    </lineage>
</organism>
<evidence type="ECO:0000313" key="8">
    <source>
        <dbReference type="Proteomes" id="UP000800235"/>
    </source>
</evidence>
<comment type="caution">
    <text evidence="7">The sequence shown here is derived from an EMBL/GenBank/DDBJ whole genome shotgun (WGS) entry which is preliminary data.</text>
</comment>
<dbReference type="GO" id="GO:0008061">
    <property type="term" value="F:chitin binding"/>
    <property type="evidence" value="ECO:0007669"/>
    <property type="project" value="UniProtKB-UniRule"/>
</dbReference>
<dbReference type="InterPro" id="IPR011583">
    <property type="entry name" value="Chitinase_II/V-like_cat"/>
</dbReference>
<dbReference type="Gene3D" id="3.10.50.10">
    <property type="match status" value="1"/>
</dbReference>
<evidence type="ECO:0000313" key="7">
    <source>
        <dbReference type="EMBL" id="KAF2429677.1"/>
    </source>
</evidence>
<dbReference type="GO" id="GO:0008843">
    <property type="term" value="F:endochitinase activity"/>
    <property type="evidence" value="ECO:0007669"/>
    <property type="project" value="UniProtKB-EC"/>
</dbReference>
<keyword evidence="3 4" id="KW-0147">Chitin-binding</keyword>
<dbReference type="InterPro" id="IPR001002">
    <property type="entry name" value="Chitin-bd_1"/>
</dbReference>
<gene>
    <name evidence="7" type="ORF">EJ08DRAFT_698173</name>
</gene>
<dbReference type="InterPro" id="IPR029070">
    <property type="entry name" value="Chitinase_insertion_sf"/>
</dbReference>
<feature type="disulfide bond" evidence="4">
    <location>
        <begin position="59"/>
        <end position="71"/>
    </location>
</feature>
<dbReference type="PROSITE" id="PS51910">
    <property type="entry name" value="GH18_2"/>
    <property type="match status" value="1"/>
</dbReference>
<dbReference type="Proteomes" id="UP000800235">
    <property type="component" value="Unassembled WGS sequence"/>
</dbReference>
<keyword evidence="4" id="KW-1015">Disulfide bond</keyword>
<evidence type="ECO:0000256" key="3">
    <source>
        <dbReference type="ARBA" id="ARBA00022669"/>
    </source>
</evidence>
<dbReference type="GO" id="GO:0005975">
    <property type="term" value="P:carbohydrate metabolic process"/>
    <property type="evidence" value="ECO:0007669"/>
    <property type="project" value="InterPro"/>
</dbReference>
<dbReference type="GO" id="GO:0005576">
    <property type="term" value="C:extracellular region"/>
    <property type="evidence" value="ECO:0007669"/>
    <property type="project" value="TreeGrafter"/>
</dbReference>
<evidence type="ECO:0000256" key="4">
    <source>
        <dbReference type="PROSITE-ProRule" id="PRU00261"/>
    </source>
</evidence>
<feature type="domain" description="GH18" evidence="6">
    <location>
        <begin position="114"/>
        <end position="432"/>
    </location>
</feature>
<dbReference type="Pfam" id="PF00704">
    <property type="entry name" value="Glyco_hydro_18"/>
    <property type="match status" value="1"/>
</dbReference>
<dbReference type="GO" id="GO:0006032">
    <property type="term" value="P:chitin catabolic process"/>
    <property type="evidence" value="ECO:0007669"/>
    <property type="project" value="TreeGrafter"/>
</dbReference>
<dbReference type="AlphaFoldDB" id="A0A9P4NQ83"/>
<evidence type="ECO:0000259" key="5">
    <source>
        <dbReference type="PROSITE" id="PS50941"/>
    </source>
</evidence>
<evidence type="ECO:0000259" key="6">
    <source>
        <dbReference type="PROSITE" id="PS51910"/>
    </source>
</evidence>
<dbReference type="InterPro" id="IPR036861">
    <property type="entry name" value="Endochitinase-like_sf"/>
</dbReference>
<dbReference type="InterPro" id="IPR017853">
    <property type="entry name" value="GH"/>
</dbReference>
<dbReference type="InterPro" id="IPR001223">
    <property type="entry name" value="Glyco_hydro18_cat"/>
</dbReference>
<dbReference type="Gene3D" id="3.30.60.10">
    <property type="entry name" value="Endochitinase-like"/>
    <property type="match status" value="1"/>
</dbReference>
<dbReference type="EC" id="3.2.1.14" evidence="2"/>
<comment type="similarity">
    <text evidence="1">Belongs to the glycosyl hydrolase 18 family. Chitinase class V subfamily.</text>
</comment>
<evidence type="ECO:0000256" key="2">
    <source>
        <dbReference type="ARBA" id="ARBA00012729"/>
    </source>
</evidence>
<dbReference type="InterPro" id="IPR050314">
    <property type="entry name" value="Glycosyl_Hydrlase_18"/>
</dbReference>
<dbReference type="SUPFAM" id="SSF51445">
    <property type="entry name" value="(Trans)glycosidases"/>
    <property type="match status" value="1"/>
</dbReference>
<evidence type="ECO:0000256" key="1">
    <source>
        <dbReference type="ARBA" id="ARBA00008682"/>
    </source>
</evidence>
<comment type="caution">
    <text evidence="4">Lacks conserved residue(s) required for the propagation of feature annotation.</text>
</comment>
<keyword evidence="7" id="KW-0378">Hydrolase</keyword>
<reference evidence="7" key="1">
    <citation type="journal article" date="2020" name="Stud. Mycol.">
        <title>101 Dothideomycetes genomes: a test case for predicting lifestyles and emergence of pathogens.</title>
        <authorList>
            <person name="Haridas S."/>
            <person name="Albert R."/>
            <person name="Binder M."/>
            <person name="Bloem J."/>
            <person name="Labutti K."/>
            <person name="Salamov A."/>
            <person name="Andreopoulos B."/>
            <person name="Baker S."/>
            <person name="Barry K."/>
            <person name="Bills G."/>
            <person name="Bluhm B."/>
            <person name="Cannon C."/>
            <person name="Castanera R."/>
            <person name="Culley D."/>
            <person name="Daum C."/>
            <person name="Ezra D."/>
            <person name="Gonzalez J."/>
            <person name="Henrissat B."/>
            <person name="Kuo A."/>
            <person name="Liang C."/>
            <person name="Lipzen A."/>
            <person name="Lutzoni F."/>
            <person name="Magnuson J."/>
            <person name="Mondo S."/>
            <person name="Nolan M."/>
            <person name="Ohm R."/>
            <person name="Pangilinan J."/>
            <person name="Park H.-J."/>
            <person name="Ramirez L."/>
            <person name="Alfaro M."/>
            <person name="Sun H."/>
            <person name="Tritt A."/>
            <person name="Yoshinaga Y."/>
            <person name="Zwiers L.-H."/>
            <person name="Turgeon B."/>
            <person name="Goodwin S."/>
            <person name="Spatafora J."/>
            <person name="Crous P."/>
            <person name="Grigoriev I."/>
        </authorList>
    </citation>
    <scope>NUCLEOTIDE SEQUENCE</scope>
    <source>
        <strain evidence="7">CBS 130266</strain>
    </source>
</reference>
<name>A0A9P4NQ83_9PEZI</name>
<dbReference type="EMBL" id="MU007045">
    <property type="protein sequence ID" value="KAF2429677.1"/>
    <property type="molecule type" value="Genomic_DNA"/>
</dbReference>
<protein>
    <recommendedName>
        <fullName evidence="2">chitinase</fullName>
        <ecNumber evidence="2">3.2.1.14</ecNumber>
    </recommendedName>
</protein>
<dbReference type="PANTHER" id="PTHR11177:SF333">
    <property type="entry name" value="CHITINASE"/>
    <property type="match status" value="1"/>
</dbReference>
<keyword evidence="8" id="KW-1185">Reference proteome</keyword>
<proteinExistence type="inferred from homology"/>